<proteinExistence type="predicted"/>
<organism evidence="2 3">
    <name type="scientific">Paraburkholderia sediminicola</name>
    <dbReference type="NCBI Taxonomy" id="458836"/>
    <lineage>
        <taxon>Bacteria</taxon>
        <taxon>Pseudomonadati</taxon>
        <taxon>Pseudomonadota</taxon>
        <taxon>Betaproteobacteria</taxon>
        <taxon>Burkholderiales</taxon>
        <taxon>Burkholderiaceae</taxon>
        <taxon>Paraburkholderia</taxon>
    </lineage>
</organism>
<protein>
    <recommendedName>
        <fullName evidence="1">ApeA N-terminal domain-containing protein</fullName>
    </recommendedName>
</protein>
<evidence type="ECO:0000313" key="2">
    <source>
        <dbReference type="EMBL" id="CAB3707223.1"/>
    </source>
</evidence>
<keyword evidence="3" id="KW-1185">Reference proteome</keyword>
<evidence type="ECO:0000259" key="1">
    <source>
        <dbReference type="Pfam" id="PF18862"/>
    </source>
</evidence>
<name>A0A6J5BLX7_9BURK</name>
<evidence type="ECO:0000313" key="3">
    <source>
        <dbReference type="Proteomes" id="UP000494255"/>
    </source>
</evidence>
<dbReference type="EMBL" id="CADIKC010000005">
    <property type="protein sequence ID" value="CAB3707223.1"/>
    <property type="molecule type" value="Genomic_DNA"/>
</dbReference>
<dbReference type="Proteomes" id="UP000494255">
    <property type="component" value="Unassembled WGS sequence"/>
</dbReference>
<reference evidence="2 3" key="1">
    <citation type="submission" date="2020-04" db="EMBL/GenBank/DDBJ databases">
        <authorList>
            <person name="De Canck E."/>
        </authorList>
    </citation>
    <scope>NUCLEOTIDE SEQUENCE [LARGE SCALE GENOMIC DNA]</scope>
    <source>
        <strain evidence="2 3">LMG 24238</strain>
    </source>
</reference>
<accession>A0A6J5BLX7</accession>
<dbReference type="RefSeq" id="WP_175051976.1">
    <property type="nucleotide sequence ID" value="NZ_CADIKC010000005.1"/>
</dbReference>
<dbReference type="AlphaFoldDB" id="A0A6J5BLX7"/>
<sequence>MNAEIIFTEDYSYSVTAIHATLGQLGDGRLTFGPGKGTTLQFRLSTLKLAERQTLEEVHAVTEDGRHFTLFDCQFEELFLSCQYIVSTETTDPFVLAEVEVLDISPWFFEYQRMQGKPGAKIEWVNTPHEISASLTLDDKNLTVKAYPHTSIDRTDDGHLIKDSVLFSIESTTALSISEVRRYTTDLLALLSILLGTPASISSVGVKSENGRSGGAFFPFYEPEADTGTRKKESHDYFLKKPIFEANWQTIAQNFFTSDLRDPLWLRLSGMKRYNDFWEYKVLGYVTLWEAYVSSQTQSLGKKAIAMPTKAVKRFHEKLDKNKLTLTNEQIQRVKDLADSVFQTRDYTLQEKTEIVISQTDPDIIRIINLSSDAFVRLRKIRDEIAHGDIITIPPDEHPLLSTRIEKLTLLLTYFAFIEFGLKKDDFLACLRSTWSRMVRGANLNEAHLDKVMATAEFITLTSGNLLALKPLATGQAFRCFHRNDQGEVAYSQEDTKTYFAKLQSNTLGNNPDYNEVFNNHEKKIRYVPNLYFEDGQHNLHFTAVILFE</sequence>
<feature type="domain" description="ApeA N-terminal" evidence="1">
    <location>
        <begin position="28"/>
        <end position="252"/>
    </location>
</feature>
<dbReference type="InterPro" id="IPR041223">
    <property type="entry name" value="ApeA_NTD"/>
</dbReference>
<dbReference type="Pfam" id="PF18862">
    <property type="entry name" value="ApeA_NTD1"/>
    <property type="match status" value="1"/>
</dbReference>
<gene>
    <name evidence="2" type="ORF">LMG24238_03968</name>
</gene>
<dbReference type="GeneID" id="97042575"/>